<dbReference type="Gene3D" id="1.10.730.20">
    <property type="match status" value="1"/>
</dbReference>
<evidence type="ECO:0000313" key="15">
    <source>
        <dbReference type="Proteomes" id="UP000003803"/>
    </source>
</evidence>
<dbReference type="CDD" id="cd07960">
    <property type="entry name" value="Anticodon_Ia_Ile_BEm"/>
    <property type="match status" value="1"/>
</dbReference>
<gene>
    <name evidence="10 14" type="primary">ileS</name>
    <name evidence="14" type="ORF">ANACOL_02776</name>
</gene>
<comment type="function">
    <text evidence="8 10">Catalyzes the attachment of isoleucine to tRNA(Ile). As IleRS can inadvertently accommodate and process structurally similar amino acids such as valine, to avoid such errors it has two additional distinct tRNA(Ile)-dependent editing activities. One activity is designated as 'pretransfer' editing and involves the hydrolysis of activated Val-AMP. The other activity is designated 'posttransfer' editing and involves deacylation of mischarged Val-tRNA(Ile).</text>
</comment>
<reference evidence="14" key="2">
    <citation type="submission" date="2013-09" db="EMBL/GenBank/DDBJ databases">
        <title>Draft genome sequence of Anaerotruncus colihominis(DSM 17241).</title>
        <authorList>
            <person name="Sudarsanam P."/>
            <person name="Ley R."/>
            <person name="Guruge J."/>
            <person name="Turnbaugh P.J."/>
            <person name="Mahowald M."/>
            <person name="Liep D."/>
            <person name="Gordon J."/>
        </authorList>
    </citation>
    <scope>NUCLEOTIDE SEQUENCE</scope>
    <source>
        <strain evidence="14">DSM 17241</strain>
    </source>
</reference>
<dbReference type="Gene3D" id="1.10.10.830">
    <property type="entry name" value="Ile-tRNA synthetase CP2 domain-like"/>
    <property type="match status" value="1"/>
</dbReference>
<dbReference type="GO" id="GO:0000049">
    <property type="term" value="F:tRNA binding"/>
    <property type="evidence" value="ECO:0007669"/>
    <property type="project" value="InterPro"/>
</dbReference>
<dbReference type="FunFam" id="3.40.50.620:FF:000152">
    <property type="entry name" value="Isoleucine--tRNA ligase"/>
    <property type="match status" value="1"/>
</dbReference>
<protein>
    <recommendedName>
        <fullName evidence="10">Isoleucine--tRNA ligase</fullName>
        <ecNumber evidence="10">6.1.1.5</ecNumber>
    </recommendedName>
    <alternativeName>
        <fullName evidence="10">Isoleucyl-tRNA synthetase</fullName>
        <shortName evidence="10">IleRS</shortName>
    </alternativeName>
</protein>
<comment type="cofactor">
    <cofactor evidence="10">
        <name>Zn(2+)</name>
        <dbReference type="ChEBI" id="CHEBI:29105"/>
    </cofactor>
    <text evidence="10">Binds 1 zinc ion per subunit.</text>
</comment>
<dbReference type="InterPro" id="IPR050081">
    <property type="entry name" value="Ile-tRNA_ligase"/>
</dbReference>
<dbReference type="InterPro" id="IPR014729">
    <property type="entry name" value="Rossmann-like_a/b/a_fold"/>
</dbReference>
<evidence type="ECO:0000313" key="14">
    <source>
        <dbReference type="EMBL" id="EDS10180.1"/>
    </source>
</evidence>
<proteinExistence type="inferred from homology"/>
<feature type="short sequence motif" description="'HIGH' region" evidence="10">
    <location>
        <begin position="71"/>
        <end position="81"/>
    </location>
</feature>
<feature type="binding site" evidence="10">
    <location>
        <position position="577"/>
    </location>
    <ligand>
        <name>L-isoleucyl-5'-AMP</name>
        <dbReference type="ChEBI" id="CHEBI:178002"/>
    </ligand>
</feature>
<dbReference type="CDD" id="cd00818">
    <property type="entry name" value="IleRS_core"/>
    <property type="match status" value="1"/>
</dbReference>
<dbReference type="PANTHER" id="PTHR42765">
    <property type="entry name" value="SOLEUCYL-TRNA SYNTHETASE"/>
    <property type="match status" value="1"/>
</dbReference>
<dbReference type="Pfam" id="PF08264">
    <property type="entry name" value="Anticodon_1"/>
    <property type="match status" value="1"/>
</dbReference>
<sequence length="945" mass="106345">MTIDKQGEICPMSEMDYSKTLNLPKTDFSMRAGLPQKEPVMVKKWDEEHLYERMLEKNEGKPLYMFHDGPPYANANIHLGTALNKVLKDIIVRQKNLSGFKAPYTPGWDTHGLPIELKALKEIGVSSDIAPIELRRVCHDFALRFVENQKEQFKRLGTIADYEHPYLTLKPEYEARQVEIFGAMANKGYIYKGLKPVYWCPTCETALAEAEIEYNEDKCNSIYVKFNVIDDKDGVLERLGAKDLSKTFVVIWTTTTWTLPGNMAICVGPAFEYCVVAANSEYYVMAKELVGASMKAAGIADYEILGTCLGEELEYITYQHPFLDRQSPVILGDHVTLESGTGCVHTAPGHGVEDFDVCAQHYPEIEVVVPVDKFGNLTELAGEFAGLSTDDANAAIVKKLASTGNLFAIEKIVHQYPHCWRCKDPIIYRATEQWFCSVDDIKEQTVSEIEKVAFVPEWGRGRMINMVRDRSDWCISRQRTWGVPIPIFYCKQCGKYHVNETSIEAVAALFREKGSDAWYTTDAADILPAGTKCAACGCTEFVKETDIMDVWFDSGTSYASVIHDNPDLKWPADLYLEGTDQYRGWFQSSLLTSVAWKGVAPYKTVCTHGWVVDGEGRKMSKSLGNGMEPSEITDQYGADILRLWVASADYHADIRISKDILKQLSEVYRKIRNTARYILGNIAGFTPDKDAVAFDRLTGLDRWALTRFNELVKTVTEAYDRFEFHIIYHALHNFCTIDMSNFYLDVIKDRLYVEAPDSEDRRAAQSTIYTILRGMTLLFAPIIPFTAEEIWSFMPDDSRYDGASVMFNEMPRVIEGISDEAFMEKWDRIHALRDDVLKALEAARNAKTIGKSLEAKVVLHFDGSLAEQIGLTLDELATVFIVSQVEVTAEGAGSYQGTVPFLPGLTIEIAHADGAHCPRCWVYSDTVGKDARHPTLCARCAQIIG</sequence>
<dbReference type="SUPFAM" id="SSF52374">
    <property type="entry name" value="Nucleotidylyl transferase"/>
    <property type="match status" value="1"/>
</dbReference>
<dbReference type="GO" id="GO:0004822">
    <property type="term" value="F:isoleucine-tRNA ligase activity"/>
    <property type="evidence" value="ECO:0007669"/>
    <property type="project" value="UniProtKB-UniRule"/>
</dbReference>
<evidence type="ECO:0000256" key="3">
    <source>
        <dbReference type="ARBA" id="ARBA00022598"/>
    </source>
</evidence>
<dbReference type="NCBIfam" id="TIGR00392">
    <property type="entry name" value="ileS"/>
    <property type="match status" value="1"/>
</dbReference>
<dbReference type="EMBL" id="ABGD02000024">
    <property type="protein sequence ID" value="EDS10180.1"/>
    <property type="molecule type" value="Genomic_DNA"/>
</dbReference>
<keyword evidence="2 10" id="KW-0963">Cytoplasm</keyword>
<dbReference type="Pfam" id="PF00133">
    <property type="entry name" value="tRNA-synt_1"/>
    <property type="match status" value="1"/>
</dbReference>
<evidence type="ECO:0000256" key="8">
    <source>
        <dbReference type="ARBA" id="ARBA00025217"/>
    </source>
</evidence>
<dbReference type="GO" id="GO:0006428">
    <property type="term" value="P:isoleucyl-tRNA aminoacylation"/>
    <property type="evidence" value="ECO:0007669"/>
    <property type="project" value="UniProtKB-UniRule"/>
</dbReference>
<comment type="subunit">
    <text evidence="10">Monomer.</text>
</comment>
<dbReference type="InterPro" id="IPR023585">
    <property type="entry name" value="Ile-tRNA-ligase_type1"/>
</dbReference>
<keyword evidence="5 10" id="KW-0067">ATP-binding</keyword>
<feature type="domain" description="Aminoacyl-tRNA synthetase class Ia" evidence="11">
    <location>
        <begin position="41"/>
        <end position="657"/>
    </location>
</feature>
<reference evidence="14" key="1">
    <citation type="submission" date="2007-11" db="EMBL/GenBank/DDBJ databases">
        <authorList>
            <person name="Fulton L."/>
            <person name="Clifton S."/>
            <person name="Fulton B."/>
            <person name="Xu J."/>
            <person name="Minx P."/>
            <person name="Pepin K.H."/>
            <person name="Johnson M."/>
            <person name="Thiruvilangam P."/>
            <person name="Bhonagiri V."/>
            <person name="Nash W.E."/>
            <person name="Mardis E.R."/>
            <person name="Wilson R.K."/>
        </authorList>
    </citation>
    <scope>NUCLEOTIDE SEQUENCE [LARGE SCALE GENOMIC DNA]</scope>
    <source>
        <strain evidence="14">DSM 17241</strain>
    </source>
</reference>
<feature type="binding site" evidence="10">
    <location>
        <position position="940"/>
    </location>
    <ligand>
        <name>Zn(2+)</name>
        <dbReference type="ChEBI" id="CHEBI:29105"/>
    </ligand>
</feature>
<dbReference type="InterPro" id="IPR002301">
    <property type="entry name" value="Ile-tRNA-ligase"/>
</dbReference>
<feature type="domain" description="Zinc finger FPG/IleRS-type" evidence="12">
    <location>
        <begin position="917"/>
        <end position="942"/>
    </location>
</feature>
<evidence type="ECO:0000256" key="6">
    <source>
        <dbReference type="ARBA" id="ARBA00022917"/>
    </source>
</evidence>
<feature type="short sequence motif" description="'KMSKS' region" evidence="10">
    <location>
        <begin position="618"/>
        <end position="622"/>
    </location>
</feature>
<dbReference type="GO" id="GO:0005829">
    <property type="term" value="C:cytosol"/>
    <property type="evidence" value="ECO:0007669"/>
    <property type="project" value="TreeGrafter"/>
</dbReference>
<evidence type="ECO:0000259" key="11">
    <source>
        <dbReference type="Pfam" id="PF00133"/>
    </source>
</evidence>
<dbReference type="InterPro" id="IPR002300">
    <property type="entry name" value="aa-tRNA-synth_Ia"/>
</dbReference>
<comment type="subcellular location">
    <subcellularLocation>
        <location evidence="10">Cytoplasm</location>
    </subcellularLocation>
</comment>
<dbReference type="PANTHER" id="PTHR42765:SF1">
    <property type="entry name" value="ISOLEUCINE--TRNA LIGASE, MITOCHONDRIAL"/>
    <property type="match status" value="1"/>
</dbReference>
<comment type="caution">
    <text evidence="14">The sequence shown here is derived from an EMBL/GenBank/DDBJ whole genome shotgun (WGS) entry which is preliminary data.</text>
</comment>
<organism evidence="14 15">
    <name type="scientific">Anaerotruncus colihominis DSM 17241</name>
    <dbReference type="NCBI Taxonomy" id="445972"/>
    <lineage>
        <taxon>Bacteria</taxon>
        <taxon>Bacillati</taxon>
        <taxon>Bacillota</taxon>
        <taxon>Clostridia</taxon>
        <taxon>Eubacteriales</taxon>
        <taxon>Oscillospiraceae</taxon>
        <taxon>Anaerotruncus</taxon>
    </lineage>
</organism>
<dbReference type="eggNOG" id="COG0060">
    <property type="taxonomic scope" value="Bacteria"/>
</dbReference>
<dbReference type="Gene3D" id="3.40.50.620">
    <property type="entry name" value="HUPs"/>
    <property type="match status" value="2"/>
</dbReference>
<evidence type="ECO:0000256" key="2">
    <source>
        <dbReference type="ARBA" id="ARBA00022490"/>
    </source>
</evidence>
<evidence type="ECO:0000256" key="10">
    <source>
        <dbReference type="HAMAP-Rule" id="MF_02002"/>
    </source>
</evidence>
<dbReference type="SUPFAM" id="SSF50677">
    <property type="entry name" value="ValRS/IleRS/LeuRS editing domain"/>
    <property type="match status" value="1"/>
</dbReference>
<dbReference type="PROSITE" id="PS00178">
    <property type="entry name" value="AA_TRNA_LIGASE_I"/>
    <property type="match status" value="1"/>
</dbReference>
<dbReference type="GO" id="GO:0002161">
    <property type="term" value="F:aminoacyl-tRNA deacylase activity"/>
    <property type="evidence" value="ECO:0007669"/>
    <property type="project" value="InterPro"/>
</dbReference>
<dbReference type="SUPFAM" id="SSF47323">
    <property type="entry name" value="Anticodon-binding domain of a subclass of class I aminoacyl-tRNA synthetases"/>
    <property type="match status" value="1"/>
</dbReference>
<feature type="binding site" evidence="10">
    <location>
        <position position="920"/>
    </location>
    <ligand>
        <name>Zn(2+)</name>
        <dbReference type="ChEBI" id="CHEBI:29105"/>
    </ligand>
</feature>
<dbReference type="InterPro" id="IPR013155">
    <property type="entry name" value="M/V/L/I-tRNA-synth_anticd-bd"/>
</dbReference>
<comment type="catalytic activity">
    <reaction evidence="9 10">
        <text>tRNA(Ile) + L-isoleucine + ATP = L-isoleucyl-tRNA(Ile) + AMP + diphosphate</text>
        <dbReference type="Rhea" id="RHEA:11060"/>
        <dbReference type="Rhea" id="RHEA-COMP:9666"/>
        <dbReference type="Rhea" id="RHEA-COMP:9695"/>
        <dbReference type="ChEBI" id="CHEBI:30616"/>
        <dbReference type="ChEBI" id="CHEBI:33019"/>
        <dbReference type="ChEBI" id="CHEBI:58045"/>
        <dbReference type="ChEBI" id="CHEBI:78442"/>
        <dbReference type="ChEBI" id="CHEBI:78528"/>
        <dbReference type="ChEBI" id="CHEBI:456215"/>
        <dbReference type="EC" id="6.1.1.5"/>
    </reaction>
</comment>
<evidence type="ECO:0000256" key="4">
    <source>
        <dbReference type="ARBA" id="ARBA00022741"/>
    </source>
</evidence>
<dbReference type="InterPro" id="IPR009008">
    <property type="entry name" value="Val/Leu/Ile-tRNA-synth_edit"/>
</dbReference>
<name>B0PDZ1_9FIRM</name>
<dbReference type="HAMAP" id="MF_02002">
    <property type="entry name" value="Ile_tRNA_synth_type1"/>
    <property type="match status" value="1"/>
</dbReference>
<comment type="similarity">
    <text evidence="1 10">Belongs to the class-I aminoacyl-tRNA synthetase family. IleS type 1 subfamily.</text>
</comment>
<evidence type="ECO:0000259" key="12">
    <source>
        <dbReference type="Pfam" id="PF06827"/>
    </source>
</evidence>
<dbReference type="InterPro" id="IPR009080">
    <property type="entry name" value="tRNAsynth_Ia_anticodon-bd"/>
</dbReference>
<feature type="binding site" evidence="10">
    <location>
        <position position="917"/>
    </location>
    <ligand>
        <name>Zn(2+)</name>
        <dbReference type="ChEBI" id="CHEBI:29105"/>
    </ligand>
</feature>
<dbReference type="GO" id="GO:0005524">
    <property type="term" value="F:ATP binding"/>
    <property type="evidence" value="ECO:0007669"/>
    <property type="project" value="UniProtKB-UniRule"/>
</dbReference>
<dbReference type="HOGENOM" id="CLU_001493_7_0_9"/>
<dbReference type="AlphaFoldDB" id="B0PDZ1"/>
<dbReference type="InterPro" id="IPR033708">
    <property type="entry name" value="Anticodon_Ile_BEm"/>
</dbReference>
<evidence type="ECO:0000256" key="9">
    <source>
        <dbReference type="ARBA" id="ARBA00048359"/>
    </source>
</evidence>
<keyword evidence="4 10" id="KW-0547">Nucleotide-binding</keyword>
<feature type="binding site" evidence="10">
    <location>
        <position position="621"/>
    </location>
    <ligand>
        <name>ATP</name>
        <dbReference type="ChEBI" id="CHEBI:30616"/>
    </ligand>
</feature>
<evidence type="ECO:0000256" key="1">
    <source>
        <dbReference type="ARBA" id="ARBA00006887"/>
    </source>
</evidence>
<dbReference type="GO" id="GO:0008270">
    <property type="term" value="F:zinc ion binding"/>
    <property type="evidence" value="ECO:0007669"/>
    <property type="project" value="UniProtKB-UniRule"/>
</dbReference>
<evidence type="ECO:0000256" key="7">
    <source>
        <dbReference type="ARBA" id="ARBA00023146"/>
    </source>
</evidence>
<dbReference type="InterPro" id="IPR010663">
    <property type="entry name" value="Znf_FPG/IleRS"/>
</dbReference>
<keyword evidence="6 10" id="KW-0648">Protein biosynthesis</keyword>
<keyword evidence="7 10" id="KW-0030">Aminoacyl-tRNA synthetase</keyword>
<dbReference type="Pfam" id="PF06827">
    <property type="entry name" value="zf-FPG_IleRS"/>
    <property type="match status" value="1"/>
</dbReference>
<dbReference type="STRING" id="169435.ERS852551_00905"/>
<feature type="binding site" evidence="10">
    <location>
        <position position="937"/>
    </location>
    <ligand>
        <name>Zn(2+)</name>
        <dbReference type="ChEBI" id="CHEBI:29105"/>
    </ligand>
</feature>
<dbReference type="PRINTS" id="PR00984">
    <property type="entry name" value="TRNASYNTHILE"/>
</dbReference>
<dbReference type="EC" id="6.1.1.5" evidence="10"/>
<feature type="domain" description="Methionyl/Valyl/Leucyl/Isoleucyl-tRNA synthetase anticodon-binding" evidence="13">
    <location>
        <begin position="701"/>
        <end position="858"/>
    </location>
</feature>
<dbReference type="Proteomes" id="UP000003803">
    <property type="component" value="Unassembled WGS sequence"/>
</dbReference>
<dbReference type="FunFam" id="1.10.730.20:FF:000001">
    <property type="entry name" value="Isoleucine--tRNA ligase"/>
    <property type="match status" value="1"/>
</dbReference>
<keyword evidence="10" id="KW-0862">Zinc</keyword>
<accession>B0PDZ1</accession>
<comment type="domain">
    <text evidence="10">IleRS has two distinct active sites: one for aminoacylation and one for editing. The misactivated valine is translocated from the active site to the editing site, which sterically excludes the correctly activated isoleucine. The single editing site contains two valyl binding pockets, one specific for each substrate (Val-AMP or Val-tRNA(Ile)).</text>
</comment>
<keyword evidence="15" id="KW-1185">Reference proteome</keyword>
<keyword evidence="3 10" id="KW-0436">Ligase</keyword>
<evidence type="ECO:0000256" key="5">
    <source>
        <dbReference type="ARBA" id="ARBA00022840"/>
    </source>
</evidence>
<keyword evidence="10" id="KW-0479">Metal-binding</keyword>
<dbReference type="InterPro" id="IPR001412">
    <property type="entry name" value="aa-tRNA-synth_I_CS"/>
</dbReference>
<evidence type="ECO:0000259" key="13">
    <source>
        <dbReference type="Pfam" id="PF08264"/>
    </source>
</evidence>